<evidence type="ECO:0000313" key="2">
    <source>
        <dbReference type="Proteomes" id="UP000015453"/>
    </source>
</evidence>
<reference evidence="1 2" key="1">
    <citation type="journal article" date="2013" name="BMC Genomics">
        <title>The miniature genome of a carnivorous plant Genlisea aurea contains a low number of genes and short non-coding sequences.</title>
        <authorList>
            <person name="Leushkin E.V."/>
            <person name="Sutormin R.A."/>
            <person name="Nabieva E.R."/>
            <person name="Penin A.A."/>
            <person name="Kondrashov A.S."/>
            <person name="Logacheva M.D."/>
        </authorList>
    </citation>
    <scope>NUCLEOTIDE SEQUENCE [LARGE SCALE GENOMIC DNA]</scope>
</reference>
<dbReference type="EMBL" id="AUSU01005563">
    <property type="protein sequence ID" value="EPS63323.1"/>
    <property type="molecule type" value="Genomic_DNA"/>
</dbReference>
<proteinExistence type="predicted"/>
<keyword evidence="2" id="KW-1185">Reference proteome</keyword>
<sequence>MQRADGLDQKCIFVGMAEPSMMEAMQISPDLLQERGSDTLFQRRIEFQLARRPFTGFESYRNDGCKLITLNPNAETHKNSNSSDKAKCLETAVDPDLTFEITFRRIVSS</sequence>
<gene>
    <name evidence="1" type="ORF">M569_11463</name>
</gene>
<dbReference type="Proteomes" id="UP000015453">
    <property type="component" value="Unassembled WGS sequence"/>
</dbReference>
<accession>S8DKB4</accession>
<evidence type="ECO:0000313" key="1">
    <source>
        <dbReference type="EMBL" id="EPS63323.1"/>
    </source>
</evidence>
<name>S8DKB4_9LAMI</name>
<dbReference type="OrthoDB" id="1749693at2759"/>
<dbReference type="AlphaFoldDB" id="S8DKB4"/>
<comment type="caution">
    <text evidence="1">The sequence shown here is derived from an EMBL/GenBank/DDBJ whole genome shotgun (WGS) entry which is preliminary data.</text>
</comment>
<protein>
    <submittedName>
        <fullName evidence="1">Uncharacterized protein</fullName>
    </submittedName>
</protein>
<organism evidence="1 2">
    <name type="scientific">Genlisea aurea</name>
    <dbReference type="NCBI Taxonomy" id="192259"/>
    <lineage>
        <taxon>Eukaryota</taxon>
        <taxon>Viridiplantae</taxon>
        <taxon>Streptophyta</taxon>
        <taxon>Embryophyta</taxon>
        <taxon>Tracheophyta</taxon>
        <taxon>Spermatophyta</taxon>
        <taxon>Magnoliopsida</taxon>
        <taxon>eudicotyledons</taxon>
        <taxon>Gunneridae</taxon>
        <taxon>Pentapetalae</taxon>
        <taxon>asterids</taxon>
        <taxon>lamiids</taxon>
        <taxon>Lamiales</taxon>
        <taxon>Lentibulariaceae</taxon>
        <taxon>Genlisea</taxon>
    </lineage>
</organism>